<keyword evidence="5" id="KW-0443">Lipid metabolism</keyword>
<evidence type="ECO:0000256" key="5">
    <source>
        <dbReference type="ARBA" id="ARBA00023098"/>
    </source>
</evidence>
<dbReference type="GO" id="GO:0016020">
    <property type="term" value="C:membrane"/>
    <property type="evidence" value="ECO:0007669"/>
    <property type="project" value="GOC"/>
</dbReference>
<evidence type="ECO:0000256" key="10">
    <source>
        <dbReference type="RuleBase" id="RU361168"/>
    </source>
</evidence>
<keyword evidence="7" id="KW-0325">Glycoprotein</keyword>
<evidence type="ECO:0000256" key="3">
    <source>
        <dbReference type="ARBA" id="ARBA00011738"/>
    </source>
</evidence>
<evidence type="ECO:0000256" key="7">
    <source>
        <dbReference type="ARBA" id="ARBA00023180"/>
    </source>
</evidence>
<protein>
    <recommendedName>
        <fullName evidence="10">Alpha-galactosidase</fullName>
        <ecNumber evidence="10">3.2.1.-</ecNumber>
    </recommendedName>
</protein>
<dbReference type="Pfam" id="PF16499">
    <property type="entry name" value="Melibiase_2"/>
    <property type="match status" value="1"/>
</dbReference>
<dbReference type="GO" id="GO:0009311">
    <property type="term" value="P:oligosaccharide metabolic process"/>
    <property type="evidence" value="ECO:0007669"/>
    <property type="project" value="TreeGrafter"/>
</dbReference>
<sequence length="442" mass="49513">MPTSTTVIALTVAAAMTAVRTVHGLDNGLALTPPMGWLAWQRFRCITDCKTYPDECISEKLFMTAADLLVSEGYADLGYKYVIVDDCWLSVNRTADGKLQADRDRFPNGIKALADYVHSKGLKFGLYQDWGVKTCAGFPGVFGYEETDAKQFAEWGVDYVKLDGCYSDVRDMDLGYIGFGQHLNKTGRPMVYSCSWPAYQEDKGMRINYAALATFCNLWRNYGDIDDSWTSVTNIADYFATKQEFWAQYAGPGHWNDPDMLVIGNYGLTVDQSKSQMALWAVLAAPLFMSNKLNAIGPEFKEILQNRDVIAVSQDALGMQGYRVFRDRGIDIWTRPVEPVRGGSYSYAVAFVSRREDGAPTPYTITLEHLGLKHYTGYTVKNLFNKQLVNGAENYYVTPKSVIKVRVNPSGTVFLRFDVSMSVVNSEDKLYNGTLKDSIAFI</sequence>
<name>A0A5E4MZ09_9HEMI</name>
<keyword evidence="11" id="KW-0732">Signal</keyword>
<evidence type="ECO:0000256" key="2">
    <source>
        <dbReference type="ARBA" id="ARBA00009743"/>
    </source>
</evidence>
<keyword evidence="9 10" id="KW-0326">Glycosidase</keyword>
<dbReference type="SUPFAM" id="SSF51011">
    <property type="entry name" value="Glycosyl hydrolase domain"/>
    <property type="match status" value="1"/>
</dbReference>
<dbReference type="GO" id="GO:0016139">
    <property type="term" value="P:glycoside catabolic process"/>
    <property type="evidence" value="ECO:0007669"/>
    <property type="project" value="TreeGrafter"/>
</dbReference>
<keyword evidence="4 10" id="KW-0378">Hydrolase</keyword>
<dbReference type="Gene3D" id="3.20.20.70">
    <property type="entry name" value="Aldolase class I"/>
    <property type="match status" value="1"/>
</dbReference>
<dbReference type="InterPro" id="IPR002241">
    <property type="entry name" value="Glyco_hydro_27"/>
</dbReference>
<dbReference type="SUPFAM" id="SSF51445">
    <property type="entry name" value="(Trans)glycosidases"/>
    <property type="match status" value="1"/>
</dbReference>
<dbReference type="AlphaFoldDB" id="A0A5E4MZ09"/>
<evidence type="ECO:0000256" key="11">
    <source>
        <dbReference type="SAM" id="SignalP"/>
    </source>
</evidence>
<evidence type="ECO:0000256" key="6">
    <source>
        <dbReference type="ARBA" id="ARBA00023157"/>
    </source>
</evidence>
<dbReference type="EMBL" id="CABPRJ010001436">
    <property type="protein sequence ID" value="VVC36751.1"/>
    <property type="molecule type" value="Genomic_DNA"/>
</dbReference>
<accession>A0A5E4MZ09</accession>
<dbReference type="GO" id="GO:0019377">
    <property type="term" value="P:glycolipid catabolic process"/>
    <property type="evidence" value="ECO:0007669"/>
    <property type="project" value="UniProtKB-ARBA"/>
</dbReference>
<dbReference type="Gene3D" id="2.60.40.1180">
    <property type="entry name" value="Golgi alpha-mannosidase II"/>
    <property type="match status" value="1"/>
</dbReference>
<feature type="chain" id="PRO_5022915303" description="Alpha-galactosidase" evidence="11">
    <location>
        <begin position="25"/>
        <end position="442"/>
    </location>
</feature>
<evidence type="ECO:0000259" key="12">
    <source>
        <dbReference type="Pfam" id="PF17450"/>
    </source>
</evidence>
<dbReference type="PANTHER" id="PTHR11452">
    <property type="entry name" value="ALPHA-GALACTOSIDASE/ALPHA-N-ACETYLGALACTOSAMINIDASE"/>
    <property type="match status" value="1"/>
</dbReference>
<dbReference type="GO" id="GO:0004557">
    <property type="term" value="F:alpha-galactosidase activity"/>
    <property type="evidence" value="ECO:0007669"/>
    <property type="project" value="TreeGrafter"/>
</dbReference>
<gene>
    <name evidence="13" type="ORF">CINCED_3A004161</name>
</gene>
<dbReference type="InterPro" id="IPR017853">
    <property type="entry name" value="GH"/>
</dbReference>
<evidence type="ECO:0000256" key="1">
    <source>
        <dbReference type="ARBA" id="ARBA00004371"/>
    </source>
</evidence>
<evidence type="ECO:0000313" key="14">
    <source>
        <dbReference type="Proteomes" id="UP000325440"/>
    </source>
</evidence>
<dbReference type="InterPro" id="IPR013785">
    <property type="entry name" value="Aldolase_TIM"/>
</dbReference>
<dbReference type="Pfam" id="PF17450">
    <property type="entry name" value="Melibiase_2_C"/>
    <property type="match status" value="1"/>
</dbReference>
<dbReference type="InterPro" id="IPR013780">
    <property type="entry name" value="Glyco_hydro_b"/>
</dbReference>
<evidence type="ECO:0000313" key="13">
    <source>
        <dbReference type="EMBL" id="VVC36751.1"/>
    </source>
</evidence>
<organism evidence="13 14">
    <name type="scientific">Cinara cedri</name>
    <dbReference type="NCBI Taxonomy" id="506608"/>
    <lineage>
        <taxon>Eukaryota</taxon>
        <taxon>Metazoa</taxon>
        <taxon>Ecdysozoa</taxon>
        <taxon>Arthropoda</taxon>
        <taxon>Hexapoda</taxon>
        <taxon>Insecta</taxon>
        <taxon>Pterygota</taxon>
        <taxon>Neoptera</taxon>
        <taxon>Paraneoptera</taxon>
        <taxon>Hemiptera</taxon>
        <taxon>Sternorrhyncha</taxon>
        <taxon>Aphidomorpha</taxon>
        <taxon>Aphidoidea</taxon>
        <taxon>Aphididae</taxon>
        <taxon>Lachninae</taxon>
        <taxon>Cinara</taxon>
    </lineage>
</organism>
<keyword evidence="14" id="KW-1185">Reference proteome</keyword>
<evidence type="ECO:0000256" key="4">
    <source>
        <dbReference type="ARBA" id="ARBA00022801"/>
    </source>
</evidence>
<dbReference type="EC" id="3.2.1.-" evidence="10"/>
<evidence type="ECO:0000256" key="9">
    <source>
        <dbReference type="ARBA" id="ARBA00023295"/>
    </source>
</evidence>
<comment type="subunit">
    <text evidence="3 10">Homodimer.</text>
</comment>
<keyword evidence="6 10" id="KW-1015">Disulfide bond</keyword>
<proteinExistence type="inferred from homology"/>
<reference evidence="13 14" key="1">
    <citation type="submission" date="2019-08" db="EMBL/GenBank/DDBJ databases">
        <authorList>
            <person name="Alioto T."/>
            <person name="Alioto T."/>
            <person name="Gomez Garrido J."/>
        </authorList>
    </citation>
    <scope>NUCLEOTIDE SEQUENCE [LARGE SCALE GENOMIC DNA]</scope>
</reference>
<dbReference type="Proteomes" id="UP000325440">
    <property type="component" value="Unassembled WGS sequence"/>
</dbReference>
<dbReference type="PRINTS" id="PR00740">
    <property type="entry name" value="GLHYDRLASE27"/>
</dbReference>
<feature type="signal peptide" evidence="11">
    <location>
        <begin position="1"/>
        <end position="24"/>
    </location>
</feature>
<evidence type="ECO:0000256" key="8">
    <source>
        <dbReference type="ARBA" id="ARBA00023228"/>
    </source>
</evidence>
<dbReference type="FunFam" id="3.20.20.70:FF:000070">
    <property type="entry name" value="Alpha-galactosidase"/>
    <property type="match status" value="1"/>
</dbReference>
<comment type="similarity">
    <text evidence="2 10">Belongs to the glycosyl hydrolase 27 family.</text>
</comment>
<feature type="domain" description="Alpha galactosidase A C-terminal" evidence="12">
    <location>
        <begin position="318"/>
        <end position="411"/>
    </location>
</feature>
<dbReference type="OrthoDB" id="5795902at2759"/>
<dbReference type="GO" id="GO:0005764">
    <property type="term" value="C:lysosome"/>
    <property type="evidence" value="ECO:0007669"/>
    <property type="project" value="UniProtKB-SubCell"/>
</dbReference>
<comment type="subcellular location">
    <subcellularLocation>
        <location evidence="1">Lysosome</location>
    </subcellularLocation>
</comment>
<dbReference type="CDD" id="cd14792">
    <property type="entry name" value="GH27"/>
    <property type="match status" value="1"/>
</dbReference>
<keyword evidence="8" id="KW-0458">Lysosome</keyword>
<dbReference type="PANTHER" id="PTHR11452:SF66">
    <property type="entry name" value="ALPHA-GALACTOSIDASE"/>
    <property type="match status" value="1"/>
</dbReference>
<dbReference type="InterPro" id="IPR035373">
    <property type="entry name" value="Melibiase/NAGA_C"/>
</dbReference>